<evidence type="ECO:0000313" key="17">
    <source>
        <dbReference type="Proteomes" id="UP000190140"/>
    </source>
</evidence>
<keyword evidence="7" id="KW-1005">Bacterial flagellum biogenesis</keyword>
<dbReference type="RefSeq" id="WP_079410705.1">
    <property type="nucleotide sequence ID" value="NZ_MZGW01000001.1"/>
</dbReference>
<evidence type="ECO:0000256" key="7">
    <source>
        <dbReference type="ARBA" id="ARBA00022795"/>
    </source>
</evidence>
<evidence type="ECO:0000256" key="10">
    <source>
        <dbReference type="ARBA" id="ARBA00023136"/>
    </source>
</evidence>
<comment type="subcellular location">
    <subcellularLocation>
        <location evidence="1">Cell membrane</location>
        <topology evidence="1">Peripheral membrane protein</topology>
        <orientation evidence="1">Cytoplasmic side</orientation>
    </subcellularLocation>
</comment>
<dbReference type="AlphaFoldDB" id="A0A1V4IAZ9"/>
<dbReference type="NCBIfam" id="TIGR03499">
    <property type="entry name" value="FlhF"/>
    <property type="match status" value="1"/>
</dbReference>
<organism evidence="16 17">
    <name type="scientific">Alkalithermobacter paradoxus</name>
    <dbReference type="NCBI Taxonomy" id="29349"/>
    <lineage>
        <taxon>Bacteria</taxon>
        <taxon>Bacillati</taxon>
        <taxon>Bacillota</taxon>
        <taxon>Clostridia</taxon>
        <taxon>Peptostreptococcales</taxon>
        <taxon>Tepidibacteraceae</taxon>
        <taxon>Alkalithermobacter</taxon>
    </lineage>
</organism>
<keyword evidence="16" id="KW-0966">Cell projection</keyword>
<accession>A0A1V4IAZ9</accession>
<dbReference type="SMART" id="SM00382">
    <property type="entry name" value="AAA"/>
    <property type="match status" value="1"/>
</dbReference>
<keyword evidence="16" id="KW-0282">Flagellum</keyword>
<dbReference type="GO" id="GO:0015031">
    <property type="term" value="P:protein transport"/>
    <property type="evidence" value="ECO:0007669"/>
    <property type="project" value="UniProtKB-KW"/>
</dbReference>
<dbReference type="GO" id="GO:0003924">
    <property type="term" value="F:GTPase activity"/>
    <property type="evidence" value="ECO:0007669"/>
    <property type="project" value="UniProtKB-UniRule"/>
</dbReference>
<evidence type="ECO:0000256" key="2">
    <source>
        <dbReference type="ARBA" id="ARBA00008531"/>
    </source>
</evidence>
<dbReference type="OrthoDB" id="9778554at2"/>
<dbReference type="InterPro" id="IPR020006">
    <property type="entry name" value="FlhF"/>
</dbReference>
<evidence type="ECO:0000259" key="15">
    <source>
        <dbReference type="SMART" id="SM00962"/>
    </source>
</evidence>
<dbReference type="InterPro" id="IPR000897">
    <property type="entry name" value="SRP54_GTPase_dom"/>
</dbReference>
<feature type="domain" description="SRP54-type proteins GTP-binding" evidence="15">
    <location>
        <begin position="183"/>
        <end position="374"/>
    </location>
</feature>
<dbReference type="InterPro" id="IPR003593">
    <property type="entry name" value="AAA+_ATPase"/>
</dbReference>
<dbReference type="InterPro" id="IPR047040">
    <property type="entry name" value="FlhF__GTPase_dom"/>
</dbReference>
<evidence type="ECO:0000259" key="14">
    <source>
        <dbReference type="SMART" id="SM00382"/>
    </source>
</evidence>
<keyword evidence="10" id="KW-0472">Membrane</keyword>
<keyword evidence="16" id="KW-0969">Cilium</keyword>
<evidence type="ECO:0000256" key="9">
    <source>
        <dbReference type="ARBA" id="ARBA00023134"/>
    </source>
</evidence>
<dbReference type="GO" id="GO:0006614">
    <property type="term" value="P:SRP-dependent cotranslational protein targeting to membrane"/>
    <property type="evidence" value="ECO:0007669"/>
    <property type="project" value="UniProtKB-UniRule"/>
</dbReference>
<comment type="similarity">
    <text evidence="2">Belongs to the GTP-binding SRP family.</text>
</comment>
<sequence>MQIRKFTGDNTQEVMDKVKKELGEKAIILHTKRVKKDGFLGLLKKEKVEILAAIENENVDIKPSEKLEVKKVDIKPQKHNNISLRDNIESHDVKNIKEEIQELKEFLKKINNKVTIGFDKEGKINDKFKEIYDKLKMKGVSSQLIEDILLSMDISYEQDIQADKHLENYLVEKFDKPSSKFNKKINVFVGPTGVGKTTTLAKLASESVLKYDKKIGLLTLDTYRIGAVDQLKVYAEILNCPIEVVYDVSDINQSIERLKNRDLIFVDTAGRSHKNKKHMKELKDILDTFNDKDVYLVINANWNVDDIKDIINEYSFLQEYKIIVTKLDETNRLGIILDILSISNKSIVYTTFGQNVPDDIEEFDIKKYINELLKG</sequence>
<proteinExistence type="inferred from homology"/>
<keyword evidence="11" id="KW-1006">Bacterial flagellum protein export</keyword>
<dbReference type="Proteomes" id="UP000190140">
    <property type="component" value="Unassembled WGS sequence"/>
</dbReference>
<dbReference type="Gene3D" id="1.20.120.1380">
    <property type="entry name" value="Flagellar FlhF biosynthesis protein, N domain"/>
    <property type="match status" value="1"/>
</dbReference>
<keyword evidence="6" id="KW-0547">Nucleotide-binding</keyword>
<dbReference type="PANTHER" id="PTHR43134:SF3">
    <property type="entry name" value="FLAGELLAR BIOSYNTHESIS PROTEIN FLHF"/>
    <property type="match status" value="1"/>
</dbReference>
<dbReference type="Gene3D" id="3.40.50.300">
    <property type="entry name" value="P-loop containing nucleotide triphosphate hydrolases"/>
    <property type="match status" value="1"/>
</dbReference>
<dbReference type="SMART" id="SM00962">
    <property type="entry name" value="SRP54"/>
    <property type="match status" value="1"/>
</dbReference>
<keyword evidence="4" id="KW-0813">Transport</keyword>
<dbReference type="STRING" id="29349.CLOTH_03890"/>
<dbReference type="InterPro" id="IPR027417">
    <property type="entry name" value="P-loop_NTPase"/>
</dbReference>
<dbReference type="PANTHER" id="PTHR43134">
    <property type="entry name" value="SIGNAL RECOGNITION PARTICLE RECEPTOR SUBUNIT ALPHA"/>
    <property type="match status" value="1"/>
</dbReference>
<dbReference type="FunFam" id="3.40.50.300:FF:000695">
    <property type="entry name" value="Flagellar biosynthesis regulator FlhF"/>
    <property type="match status" value="1"/>
</dbReference>
<dbReference type="Pfam" id="PF00448">
    <property type="entry name" value="SRP54"/>
    <property type="match status" value="1"/>
</dbReference>
<keyword evidence="9" id="KW-0342">GTP-binding</keyword>
<evidence type="ECO:0000256" key="4">
    <source>
        <dbReference type="ARBA" id="ARBA00022448"/>
    </source>
</evidence>
<keyword evidence="17" id="KW-1185">Reference proteome</keyword>
<feature type="domain" description="AAA+ ATPase" evidence="14">
    <location>
        <begin position="182"/>
        <end position="343"/>
    </location>
</feature>
<evidence type="ECO:0000256" key="6">
    <source>
        <dbReference type="ARBA" id="ARBA00022741"/>
    </source>
</evidence>
<dbReference type="GO" id="GO:0005047">
    <property type="term" value="F:signal recognition particle binding"/>
    <property type="evidence" value="ECO:0007669"/>
    <property type="project" value="TreeGrafter"/>
</dbReference>
<keyword evidence="8" id="KW-0653">Protein transport</keyword>
<dbReference type="CDD" id="cd17873">
    <property type="entry name" value="FlhF"/>
    <property type="match status" value="1"/>
</dbReference>
<evidence type="ECO:0000256" key="8">
    <source>
        <dbReference type="ARBA" id="ARBA00022927"/>
    </source>
</evidence>
<comment type="caution">
    <text evidence="16">The sequence shown here is derived from an EMBL/GenBank/DDBJ whole genome shotgun (WGS) entry which is preliminary data.</text>
</comment>
<evidence type="ECO:0000256" key="5">
    <source>
        <dbReference type="ARBA" id="ARBA00022475"/>
    </source>
</evidence>
<evidence type="ECO:0000256" key="1">
    <source>
        <dbReference type="ARBA" id="ARBA00004413"/>
    </source>
</evidence>
<gene>
    <name evidence="16" type="primary">flhF</name>
    <name evidence="16" type="ORF">CLOTH_03890</name>
</gene>
<dbReference type="SUPFAM" id="SSF52540">
    <property type="entry name" value="P-loop containing nucleoside triphosphate hydrolases"/>
    <property type="match status" value="1"/>
</dbReference>
<dbReference type="GO" id="GO:0005886">
    <property type="term" value="C:plasma membrane"/>
    <property type="evidence" value="ECO:0007669"/>
    <property type="project" value="UniProtKB-SubCell"/>
</dbReference>
<evidence type="ECO:0000256" key="3">
    <source>
        <dbReference type="ARBA" id="ARBA00014919"/>
    </source>
</evidence>
<evidence type="ECO:0000256" key="12">
    <source>
        <dbReference type="ARBA" id="ARBA00025337"/>
    </source>
</evidence>
<evidence type="ECO:0000256" key="11">
    <source>
        <dbReference type="ARBA" id="ARBA00023225"/>
    </source>
</evidence>
<evidence type="ECO:0000256" key="13">
    <source>
        <dbReference type="NCBIfam" id="TIGR03499"/>
    </source>
</evidence>
<name>A0A1V4IAZ9_9FIRM</name>
<comment type="function">
    <text evidence="12">Necessary for flagellar biosynthesis. May be involved in translocation of the flagellum.</text>
</comment>
<dbReference type="GO" id="GO:0044781">
    <property type="term" value="P:bacterial-type flagellum organization"/>
    <property type="evidence" value="ECO:0007669"/>
    <property type="project" value="UniProtKB-UniRule"/>
</dbReference>
<protein>
    <recommendedName>
        <fullName evidence="3 13">Flagellar biosynthesis protein FlhF</fullName>
    </recommendedName>
</protein>
<evidence type="ECO:0000313" key="16">
    <source>
        <dbReference type="EMBL" id="OPJ57106.1"/>
    </source>
</evidence>
<dbReference type="EMBL" id="MZGW01000001">
    <property type="protein sequence ID" value="OPJ57106.1"/>
    <property type="molecule type" value="Genomic_DNA"/>
</dbReference>
<reference evidence="16 17" key="1">
    <citation type="submission" date="2017-03" db="EMBL/GenBank/DDBJ databases">
        <title>Genome sequence of Clostridium thermoalcaliphilum DSM 7309.</title>
        <authorList>
            <person name="Poehlein A."/>
            <person name="Daniel R."/>
        </authorList>
    </citation>
    <scope>NUCLEOTIDE SEQUENCE [LARGE SCALE GENOMIC DNA]</scope>
    <source>
        <strain evidence="16 17">DSM 7309</strain>
    </source>
</reference>
<dbReference type="GO" id="GO:0005525">
    <property type="term" value="F:GTP binding"/>
    <property type="evidence" value="ECO:0007669"/>
    <property type="project" value="UniProtKB-UniRule"/>
</dbReference>
<keyword evidence="5" id="KW-1003">Cell membrane</keyword>